<evidence type="ECO:0000256" key="3">
    <source>
        <dbReference type="ARBA" id="ARBA00022630"/>
    </source>
</evidence>
<keyword evidence="9 14" id="KW-0274">FAD</keyword>
<comment type="similarity">
    <text evidence="14">Belongs to the ribF family.</text>
</comment>
<keyword evidence="8 14" id="KW-0418">Kinase</keyword>
<comment type="catalytic activity">
    <reaction evidence="12 14">
        <text>riboflavin + ATP = FMN + ADP + H(+)</text>
        <dbReference type="Rhea" id="RHEA:14357"/>
        <dbReference type="ChEBI" id="CHEBI:15378"/>
        <dbReference type="ChEBI" id="CHEBI:30616"/>
        <dbReference type="ChEBI" id="CHEBI:57986"/>
        <dbReference type="ChEBI" id="CHEBI:58210"/>
        <dbReference type="ChEBI" id="CHEBI:456216"/>
        <dbReference type="EC" id="2.7.1.26"/>
    </reaction>
</comment>
<dbReference type="Gene3D" id="3.40.50.620">
    <property type="entry name" value="HUPs"/>
    <property type="match status" value="1"/>
</dbReference>
<evidence type="ECO:0000256" key="13">
    <source>
        <dbReference type="ARBA" id="ARBA00049494"/>
    </source>
</evidence>
<keyword evidence="3 14" id="KW-0285">Flavoprotein</keyword>
<dbReference type="InterPro" id="IPR015864">
    <property type="entry name" value="FAD_synthase"/>
</dbReference>
<dbReference type="SUPFAM" id="SSF52374">
    <property type="entry name" value="Nucleotidylyl transferase"/>
    <property type="match status" value="1"/>
</dbReference>
<accession>A0A9D2TJZ3</accession>
<gene>
    <name evidence="16" type="primary">ribF</name>
    <name evidence="16" type="ORF">H9698_00585</name>
</gene>
<protein>
    <recommendedName>
        <fullName evidence="14">Riboflavin biosynthesis protein</fullName>
    </recommendedName>
    <domain>
        <recommendedName>
            <fullName evidence="14">Riboflavin kinase</fullName>
            <ecNumber evidence="14">2.7.1.26</ecNumber>
        </recommendedName>
        <alternativeName>
            <fullName evidence="14">Flavokinase</fullName>
        </alternativeName>
    </domain>
    <domain>
        <recommendedName>
            <fullName evidence="14">FMN adenylyltransferase</fullName>
            <ecNumber evidence="14">2.7.7.2</ecNumber>
        </recommendedName>
        <alternativeName>
            <fullName evidence="14">FAD pyrophosphorylase</fullName>
        </alternativeName>
        <alternativeName>
            <fullName evidence="14">FAD synthase</fullName>
        </alternativeName>
    </domain>
</protein>
<dbReference type="EC" id="2.7.1.26" evidence="14"/>
<feature type="domain" description="Riboflavin kinase" evidence="15">
    <location>
        <begin position="169"/>
        <end position="294"/>
    </location>
</feature>
<organism evidence="16 17">
    <name type="scientific">Candidatus Ruthenibacterium merdavium</name>
    <dbReference type="NCBI Taxonomy" id="2838752"/>
    <lineage>
        <taxon>Bacteria</taxon>
        <taxon>Bacillati</taxon>
        <taxon>Bacillota</taxon>
        <taxon>Clostridia</taxon>
        <taxon>Eubacteriales</taxon>
        <taxon>Oscillospiraceae</taxon>
        <taxon>Ruthenibacterium</taxon>
    </lineage>
</organism>
<dbReference type="PANTHER" id="PTHR22749">
    <property type="entry name" value="RIBOFLAVIN KINASE/FMN ADENYLYLTRANSFERASE"/>
    <property type="match status" value="1"/>
</dbReference>
<dbReference type="GO" id="GO:0009398">
    <property type="term" value="P:FMN biosynthetic process"/>
    <property type="evidence" value="ECO:0007669"/>
    <property type="project" value="UniProtKB-UniRule"/>
</dbReference>
<dbReference type="GO" id="GO:0008531">
    <property type="term" value="F:riboflavin kinase activity"/>
    <property type="evidence" value="ECO:0007669"/>
    <property type="project" value="UniProtKB-UniRule"/>
</dbReference>
<evidence type="ECO:0000256" key="9">
    <source>
        <dbReference type="ARBA" id="ARBA00022827"/>
    </source>
</evidence>
<keyword evidence="5 14" id="KW-0808">Transferase</keyword>
<dbReference type="GO" id="GO:0003919">
    <property type="term" value="F:FMN adenylyltransferase activity"/>
    <property type="evidence" value="ECO:0007669"/>
    <property type="project" value="UniProtKB-UniRule"/>
</dbReference>
<dbReference type="NCBIfam" id="TIGR00083">
    <property type="entry name" value="ribF"/>
    <property type="match status" value="1"/>
</dbReference>
<reference evidence="16" key="1">
    <citation type="journal article" date="2021" name="PeerJ">
        <title>Extensive microbial diversity within the chicken gut microbiome revealed by metagenomics and culture.</title>
        <authorList>
            <person name="Gilroy R."/>
            <person name="Ravi A."/>
            <person name="Getino M."/>
            <person name="Pursley I."/>
            <person name="Horton D.L."/>
            <person name="Alikhan N.F."/>
            <person name="Baker D."/>
            <person name="Gharbi K."/>
            <person name="Hall N."/>
            <person name="Watson M."/>
            <person name="Adriaenssens E.M."/>
            <person name="Foster-Nyarko E."/>
            <person name="Jarju S."/>
            <person name="Secka A."/>
            <person name="Antonio M."/>
            <person name="Oren A."/>
            <person name="Chaudhuri R.R."/>
            <person name="La Ragione R."/>
            <person name="Hildebrand F."/>
            <person name="Pallen M.J."/>
        </authorList>
    </citation>
    <scope>NUCLEOTIDE SEQUENCE</scope>
    <source>
        <strain evidence="16">5933</strain>
    </source>
</reference>
<dbReference type="InterPro" id="IPR002606">
    <property type="entry name" value="Riboflavin_kinase_bac"/>
</dbReference>
<evidence type="ECO:0000256" key="2">
    <source>
        <dbReference type="ARBA" id="ARBA00005201"/>
    </source>
</evidence>
<dbReference type="EC" id="2.7.7.2" evidence="14"/>
<evidence type="ECO:0000256" key="8">
    <source>
        <dbReference type="ARBA" id="ARBA00022777"/>
    </source>
</evidence>
<evidence type="ECO:0000256" key="7">
    <source>
        <dbReference type="ARBA" id="ARBA00022741"/>
    </source>
</evidence>
<dbReference type="CDD" id="cd02064">
    <property type="entry name" value="FAD_synthetase_N"/>
    <property type="match status" value="1"/>
</dbReference>
<dbReference type="PIRSF" id="PIRSF004491">
    <property type="entry name" value="FAD_Synth"/>
    <property type="match status" value="1"/>
</dbReference>
<dbReference type="SMART" id="SM00904">
    <property type="entry name" value="Flavokinase"/>
    <property type="match status" value="1"/>
</dbReference>
<sequence length="313" mass="33530">MNAVNEASAVALGYFDGVHLGHRAVVEAAVRAAKAHGWTPTAFTFTLPHGGAGKGAAILTPQEKCRRLRACGVERVIMPAFEEFCRLTPEEFVQNILVEQMHAAYVFTGDDFTFGAHKAGNVDLLHKLCESRGIRVITVPTLLQDGAPVSSTRIRAALENGDIALANVLLGEPYSVTSPVTHGKQLGRTLGFPTINQQFASGMLVPRQGVYAGVVCLDGAWYAGATGLGTRPTVDVSGTVTCETFLPDFSGDAYEKEVRVYLLSYLWPTQRFDSLDELAAMIGRAAEKARECAAQFLQTTPPGSASLSRAEKA</sequence>
<evidence type="ECO:0000256" key="5">
    <source>
        <dbReference type="ARBA" id="ARBA00022679"/>
    </source>
</evidence>
<dbReference type="InterPro" id="IPR015865">
    <property type="entry name" value="Riboflavin_kinase_bac/euk"/>
</dbReference>
<evidence type="ECO:0000256" key="10">
    <source>
        <dbReference type="ARBA" id="ARBA00022840"/>
    </source>
</evidence>
<evidence type="ECO:0000313" key="17">
    <source>
        <dbReference type="Proteomes" id="UP000823918"/>
    </source>
</evidence>
<dbReference type="InterPro" id="IPR023465">
    <property type="entry name" value="Riboflavin_kinase_dom_sf"/>
</dbReference>
<keyword evidence="6 14" id="KW-0548">Nucleotidyltransferase</keyword>
<comment type="catalytic activity">
    <reaction evidence="13 14">
        <text>FMN + ATP + H(+) = FAD + diphosphate</text>
        <dbReference type="Rhea" id="RHEA:17237"/>
        <dbReference type="ChEBI" id="CHEBI:15378"/>
        <dbReference type="ChEBI" id="CHEBI:30616"/>
        <dbReference type="ChEBI" id="CHEBI:33019"/>
        <dbReference type="ChEBI" id="CHEBI:57692"/>
        <dbReference type="ChEBI" id="CHEBI:58210"/>
        <dbReference type="EC" id="2.7.7.2"/>
    </reaction>
</comment>
<dbReference type="InterPro" id="IPR023468">
    <property type="entry name" value="Riboflavin_kinase"/>
</dbReference>
<keyword evidence="7 14" id="KW-0547">Nucleotide-binding</keyword>
<evidence type="ECO:0000256" key="11">
    <source>
        <dbReference type="ARBA" id="ARBA00023268"/>
    </source>
</evidence>
<reference evidence="16" key="2">
    <citation type="submission" date="2021-04" db="EMBL/GenBank/DDBJ databases">
        <authorList>
            <person name="Gilroy R."/>
        </authorList>
    </citation>
    <scope>NUCLEOTIDE SEQUENCE</scope>
    <source>
        <strain evidence="16">5933</strain>
    </source>
</reference>
<evidence type="ECO:0000259" key="15">
    <source>
        <dbReference type="SMART" id="SM00904"/>
    </source>
</evidence>
<dbReference type="Pfam" id="PF01687">
    <property type="entry name" value="Flavokinase"/>
    <property type="match status" value="1"/>
</dbReference>
<dbReference type="Pfam" id="PF06574">
    <property type="entry name" value="FAD_syn"/>
    <property type="match status" value="1"/>
</dbReference>
<keyword evidence="11" id="KW-0511">Multifunctional enzyme</keyword>
<evidence type="ECO:0000313" key="16">
    <source>
        <dbReference type="EMBL" id="HJC71277.1"/>
    </source>
</evidence>
<dbReference type="InterPro" id="IPR014729">
    <property type="entry name" value="Rossmann-like_a/b/a_fold"/>
</dbReference>
<keyword evidence="4 14" id="KW-0288">FMN</keyword>
<dbReference type="EMBL" id="DWWA01000006">
    <property type="protein sequence ID" value="HJC71277.1"/>
    <property type="molecule type" value="Genomic_DNA"/>
</dbReference>
<evidence type="ECO:0000256" key="4">
    <source>
        <dbReference type="ARBA" id="ARBA00022643"/>
    </source>
</evidence>
<comment type="pathway">
    <text evidence="1 14">Cofactor biosynthesis; FAD biosynthesis; FAD from FMN: step 1/1.</text>
</comment>
<keyword evidence="10 14" id="KW-0067">ATP-binding</keyword>
<comment type="caution">
    <text evidence="16">The sequence shown here is derived from an EMBL/GenBank/DDBJ whole genome shotgun (WGS) entry which is preliminary data.</text>
</comment>
<name>A0A9D2TJZ3_9FIRM</name>
<dbReference type="GO" id="GO:0005524">
    <property type="term" value="F:ATP binding"/>
    <property type="evidence" value="ECO:0007669"/>
    <property type="project" value="UniProtKB-UniRule"/>
</dbReference>
<dbReference type="GO" id="GO:0006747">
    <property type="term" value="P:FAD biosynthetic process"/>
    <property type="evidence" value="ECO:0007669"/>
    <property type="project" value="UniProtKB-UniRule"/>
</dbReference>
<evidence type="ECO:0000256" key="1">
    <source>
        <dbReference type="ARBA" id="ARBA00004726"/>
    </source>
</evidence>
<evidence type="ECO:0000256" key="12">
    <source>
        <dbReference type="ARBA" id="ARBA00047880"/>
    </source>
</evidence>
<evidence type="ECO:0000256" key="6">
    <source>
        <dbReference type="ARBA" id="ARBA00022695"/>
    </source>
</evidence>
<dbReference type="Gene3D" id="2.40.30.30">
    <property type="entry name" value="Riboflavin kinase-like"/>
    <property type="match status" value="1"/>
</dbReference>
<dbReference type="AlphaFoldDB" id="A0A9D2TJZ3"/>
<proteinExistence type="inferred from homology"/>
<evidence type="ECO:0000256" key="14">
    <source>
        <dbReference type="PIRNR" id="PIRNR004491"/>
    </source>
</evidence>
<comment type="pathway">
    <text evidence="2 14">Cofactor biosynthesis; FMN biosynthesis; FMN from riboflavin (ATP route): step 1/1.</text>
</comment>
<dbReference type="GO" id="GO:0009231">
    <property type="term" value="P:riboflavin biosynthetic process"/>
    <property type="evidence" value="ECO:0007669"/>
    <property type="project" value="InterPro"/>
</dbReference>
<dbReference type="PANTHER" id="PTHR22749:SF6">
    <property type="entry name" value="RIBOFLAVIN KINASE"/>
    <property type="match status" value="1"/>
</dbReference>
<dbReference type="Proteomes" id="UP000823918">
    <property type="component" value="Unassembled WGS sequence"/>
</dbReference>
<dbReference type="SUPFAM" id="SSF82114">
    <property type="entry name" value="Riboflavin kinase-like"/>
    <property type="match status" value="1"/>
</dbReference>